<evidence type="ECO:0000256" key="7">
    <source>
        <dbReference type="SAM" id="MobiDB-lite"/>
    </source>
</evidence>
<sequence>GVIEPKTKKHKSDWVSKKEWLRLKQSAKYGGFAAKNEGNELYDPWADAKDPTPLDDPQFDFLEKPKSKVEPDTLRREPISLAANGKPVP</sequence>
<name>A0A3A2YZZ6_9EURO</name>
<dbReference type="OrthoDB" id="5072at2759"/>
<organism evidence="8 9">
    <name type="scientific">Aspergillus sclerotialis</name>
    <dbReference type="NCBI Taxonomy" id="2070753"/>
    <lineage>
        <taxon>Eukaryota</taxon>
        <taxon>Fungi</taxon>
        <taxon>Dikarya</taxon>
        <taxon>Ascomycota</taxon>
        <taxon>Pezizomycotina</taxon>
        <taxon>Eurotiomycetes</taxon>
        <taxon>Eurotiomycetidae</taxon>
        <taxon>Eurotiales</taxon>
        <taxon>Aspergillaceae</taxon>
        <taxon>Aspergillus</taxon>
        <taxon>Aspergillus subgen. Polypaecilum</taxon>
    </lineage>
</organism>
<protein>
    <recommendedName>
        <fullName evidence="4">Ribosome biogenesis protein NOP53</fullName>
    </recommendedName>
</protein>
<evidence type="ECO:0000256" key="1">
    <source>
        <dbReference type="ARBA" id="ARBA00004604"/>
    </source>
</evidence>
<dbReference type="InterPro" id="IPR011687">
    <property type="entry name" value="Nop53/GLTSCR2"/>
</dbReference>
<dbReference type="Proteomes" id="UP000266188">
    <property type="component" value="Unassembled WGS sequence"/>
</dbReference>
<evidence type="ECO:0000256" key="3">
    <source>
        <dbReference type="ARBA" id="ARBA00008838"/>
    </source>
</evidence>
<reference evidence="9" key="1">
    <citation type="submission" date="2017-02" db="EMBL/GenBank/DDBJ databases">
        <authorList>
            <person name="Tafer H."/>
            <person name="Lopandic K."/>
        </authorList>
    </citation>
    <scope>NUCLEOTIDE SEQUENCE [LARGE SCALE GENOMIC DNA]</scope>
    <source>
        <strain evidence="9">CBS 366.77</strain>
    </source>
</reference>
<proteinExistence type="inferred from homology"/>
<feature type="compositionally biased region" description="Basic and acidic residues" evidence="7">
    <location>
        <begin position="63"/>
        <end position="78"/>
    </location>
</feature>
<dbReference type="EMBL" id="MVGC01004693">
    <property type="protein sequence ID" value="RJE16468.1"/>
    <property type="molecule type" value="Genomic_DNA"/>
</dbReference>
<comment type="similarity">
    <text evidence="3">Belongs to the NOP53 family.</text>
</comment>
<gene>
    <name evidence="8" type="ORF">PHISCL_11195</name>
</gene>
<accession>A0A3A2YZZ6</accession>
<evidence type="ECO:0000256" key="6">
    <source>
        <dbReference type="ARBA" id="ARBA00023242"/>
    </source>
</evidence>
<evidence type="ECO:0000313" key="9">
    <source>
        <dbReference type="Proteomes" id="UP000266188"/>
    </source>
</evidence>
<evidence type="ECO:0000256" key="2">
    <source>
        <dbReference type="ARBA" id="ARBA00004642"/>
    </source>
</evidence>
<keyword evidence="9" id="KW-1185">Reference proteome</keyword>
<dbReference type="AlphaFoldDB" id="A0A3A2YZZ6"/>
<feature type="non-terminal residue" evidence="8">
    <location>
        <position position="1"/>
    </location>
</feature>
<dbReference type="GO" id="GO:0042254">
    <property type="term" value="P:ribosome biogenesis"/>
    <property type="evidence" value="ECO:0007669"/>
    <property type="project" value="UniProtKB-KW"/>
</dbReference>
<evidence type="ECO:0000256" key="5">
    <source>
        <dbReference type="ARBA" id="ARBA00022517"/>
    </source>
</evidence>
<evidence type="ECO:0000313" key="8">
    <source>
        <dbReference type="EMBL" id="RJE16468.1"/>
    </source>
</evidence>
<keyword evidence="5" id="KW-0690">Ribosome biogenesis</keyword>
<comment type="caution">
    <text evidence="8">The sequence shown here is derived from an EMBL/GenBank/DDBJ whole genome shotgun (WGS) entry which is preliminary data.</text>
</comment>
<feature type="region of interest" description="Disordered" evidence="7">
    <location>
        <begin position="63"/>
        <end position="89"/>
    </location>
</feature>
<dbReference type="Pfam" id="PF07767">
    <property type="entry name" value="Nop53"/>
    <property type="match status" value="1"/>
</dbReference>
<feature type="non-terminal residue" evidence="8">
    <location>
        <position position="89"/>
    </location>
</feature>
<dbReference type="GO" id="GO:0005730">
    <property type="term" value="C:nucleolus"/>
    <property type="evidence" value="ECO:0007669"/>
    <property type="project" value="UniProtKB-SubCell"/>
</dbReference>
<evidence type="ECO:0000256" key="4">
    <source>
        <dbReference type="ARBA" id="ARBA00018339"/>
    </source>
</evidence>
<comment type="subcellular location">
    <subcellularLocation>
        <location evidence="1">Nucleus</location>
        <location evidence="1">Nucleolus</location>
    </subcellularLocation>
    <subcellularLocation>
        <location evidence="2">Nucleus</location>
        <location evidence="2">Nucleoplasm</location>
    </subcellularLocation>
</comment>
<keyword evidence="6" id="KW-0539">Nucleus</keyword>
<dbReference type="GO" id="GO:0005654">
    <property type="term" value="C:nucleoplasm"/>
    <property type="evidence" value="ECO:0007669"/>
    <property type="project" value="UniProtKB-SubCell"/>
</dbReference>